<dbReference type="PANTHER" id="PTHR45649:SF2">
    <property type="entry name" value="ACID PERMEASE, PUTATIVE-RELATED"/>
    <property type="match status" value="1"/>
</dbReference>
<comment type="subcellular location">
    <subcellularLocation>
        <location evidence="1">Membrane</location>
        <topology evidence="1">Multi-pass membrane protein</topology>
    </subcellularLocation>
</comment>
<evidence type="ECO:0000256" key="6">
    <source>
        <dbReference type="SAM" id="Phobius"/>
    </source>
</evidence>
<feature type="transmembrane region" description="Helical" evidence="6">
    <location>
        <begin position="460"/>
        <end position="480"/>
    </location>
</feature>
<feature type="transmembrane region" description="Helical" evidence="6">
    <location>
        <begin position="492"/>
        <end position="510"/>
    </location>
</feature>
<feature type="transmembrane region" description="Helical" evidence="6">
    <location>
        <begin position="414"/>
        <end position="440"/>
    </location>
</feature>
<feature type="transmembrane region" description="Helical" evidence="6">
    <location>
        <begin position="133"/>
        <end position="157"/>
    </location>
</feature>
<evidence type="ECO:0000256" key="3">
    <source>
        <dbReference type="ARBA" id="ARBA00022692"/>
    </source>
</evidence>
<dbReference type="PANTHER" id="PTHR45649">
    <property type="entry name" value="AMINO-ACID PERMEASE BAT1"/>
    <property type="match status" value="1"/>
</dbReference>
<gene>
    <name evidence="7" type="ORF">C8A01DRAFT_18804</name>
</gene>
<keyword evidence="5 6" id="KW-0472">Membrane</keyword>
<sequence length="527" mass="58007">MEKHNTATTTQAEAVMDQFSDDGASNVYEVGTESDKQDMWRMGKKQELRRGFRFLSMFGFIMVLMATWEAQLNVNIFGLVNGGTGGLIWVFLGTFWGFFCAILSMAEMASMAPTTGGQYHWVSEFAPPSCQKFLSYLVGWLCVLGWQVGNVSIAFLVSQMIQGLLILNHESYVPQRWHLTLMVIAVETICQAFNTFFYRQLPLVELVALVLHFVGFFAILIPLWVMGPHPRSAYEVFFTFSDGGGWGSTGLACMVGILSPIFSMLGPDSATHMAEELRNASKSLPWAMVATALINGALGFVMIVTFCMVLGDAEAVLATQTAQPFIQVFYNAVQNKAAATAMTCILVVMVACGVVNIIATSSRQLWAFARDKGVPFSAWFSVVDARRGHLPINALIFSYVLAVLLSLINIGSTVAFNILTSLGVCAMMFSYCISIGCIALKRLRNEPLLPASFSLGRMGLALNIFSVLFLLFAFVMTFFPQSPHPSAELMNWNILIFGVVVLFSIGYYVAVGQHHYEGPVAYVRKAI</sequence>
<keyword evidence="8" id="KW-1185">Reference proteome</keyword>
<feature type="transmembrane region" description="Helical" evidence="6">
    <location>
        <begin position="203"/>
        <end position="225"/>
    </location>
</feature>
<evidence type="ECO:0000256" key="4">
    <source>
        <dbReference type="ARBA" id="ARBA00022989"/>
    </source>
</evidence>
<feature type="transmembrane region" description="Helical" evidence="6">
    <location>
        <begin position="245"/>
        <end position="265"/>
    </location>
</feature>
<feature type="transmembrane region" description="Helical" evidence="6">
    <location>
        <begin position="390"/>
        <end position="408"/>
    </location>
</feature>
<dbReference type="Gene3D" id="1.20.1740.10">
    <property type="entry name" value="Amino acid/polyamine transporter I"/>
    <property type="match status" value="1"/>
</dbReference>
<proteinExistence type="predicted"/>
<feature type="transmembrane region" description="Helical" evidence="6">
    <location>
        <begin position="337"/>
        <end position="359"/>
    </location>
</feature>
<evidence type="ECO:0000313" key="7">
    <source>
        <dbReference type="EMBL" id="KAK4034377.1"/>
    </source>
</evidence>
<accession>A0AAN6SP09</accession>
<feature type="transmembrane region" description="Helical" evidence="6">
    <location>
        <begin position="88"/>
        <end position="112"/>
    </location>
</feature>
<dbReference type="Proteomes" id="UP001303115">
    <property type="component" value="Unassembled WGS sequence"/>
</dbReference>
<feature type="transmembrane region" description="Helical" evidence="6">
    <location>
        <begin position="51"/>
        <end position="68"/>
    </location>
</feature>
<organism evidence="7 8">
    <name type="scientific">Parachaetomium inaequale</name>
    <dbReference type="NCBI Taxonomy" id="2588326"/>
    <lineage>
        <taxon>Eukaryota</taxon>
        <taxon>Fungi</taxon>
        <taxon>Dikarya</taxon>
        <taxon>Ascomycota</taxon>
        <taxon>Pezizomycotina</taxon>
        <taxon>Sordariomycetes</taxon>
        <taxon>Sordariomycetidae</taxon>
        <taxon>Sordariales</taxon>
        <taxon>Chaetomiaceae</taxon>
        <taxon>Parachaetomium</taxon>
    </lineage>
</organism>
<name>A0AAN6SP09_9PEZI</name>
<evidence type="ECO:0000256" key="5">
    <source>
        <dbReference type="ARBA" id="ARBA00023136"/>
    </source>
</evidence>
<dbReference type="AlphaFoldDB" id="A0AAN6SP09"/>
<dbReference type="EMBL" id="MU854482">
    <property type="protein sequence ID" value="KAK4034377.1"/>
    <property type="molecule type" value="Genomic_DNA"/>
</dbReference>
<evidence type="ECO:0000256" key="2">
    <source>
        <dbReference type="ARBA" id="ARBA00022448"/>
    </source>
</evidence>
<dbReference type="GO" id="GO:0016020">
    <property type="term" value="C:membrane"/>
    <property type="evidence" value="ECO:0007669"/>
    <property type="project" value="UniProtKB-SubCell"/>
</dbReference>
<dbReference type="InterPro" id="IPR002293">
    <property type="entry name" value="AA/rel_permease1"/>
</dbReference>
<feature type="transmembrane region" description="Helical" evidence="6">
    <location>
        <begin position="286"/>
        <end position="311"/>
    </location>
</feature>
<dbReference type="PIRSF" id="PIRSF006060">
    <property type="entry name" value="AA_transporter"/>
    <property type="match status" value="1"/>
</dbReference>
<feature type="transmembrane region" description="Helical" evidence="6">
    <location>
        <begin position="177"/>
        <end position="196"/>
    </location>
</feature>
<evidence type="ECO:0000313" key="8">
    <source>
        <dbReference type="Proteomes" id="UP001303115"/>
    </source>
</evidence>
<keyword evidence="2" id="KW-0813">Transport</keyword>
<evidence type="ECO:0000256" key="1">
    <source>
        <dbReference type="ARBA" id="ARBA00004141"/>
    </source>
</evidence>
<keyword evidence="4 6" id="KW-1133">Transmembrane helix</keyword>
<comment type="caution">
    <text evidence="7">The sequence shown here is derived from an EMBL/GenBank/DDBJ whole genome shotgun (WGS) entry which is preliminary data.</text>
</comment>
<keyword evidence="3 6" id="KW-0812">Transmembrane</keyword>
<protein>
    <submittedName>
        <fullName evidence="7">Amino acid transporter</fullName>
    </submittedName>
</protein>
<dbReference type="GO" id="GO:0022857">
    <property type="term" value="F:transmembrane transporter activity"/>
    <property type="evidence" value="ECO:0007669"/>
    <property type="project" value="InterPro"/>
</dbReference>
<reference evidence="8" key="1">
    <citation type="journal article" date="2023" name="Mol. Phylogenet. Evol.">
        <title>Genome-scale phylogeny and comparative genomics of the fungal order Sordariales.</title>
        <authorList>
            <person name="Hensen N."/>
            <person name="Bonometti L."/>
            <person name="Westerberg I."/>
            <person name="Brannstrom I.O."/>
            <person name="Guillou S."/>
            <person name="Cros-Aarteil S."/>
            <person name="Calhoun S."/>
            <person name="Haridas S."/>
            <person name="Kuo A."/>
            <person name="Mondo S."/>
            <person name="Pangilinan J."/>
            <person name="Riley R."/>
            <person name="LaButti K."/>
            <person name="Andreopoulos B."/>
            <person name="Lipzen A."/>
            <person name="Chen C."/>
            <person name="Yan M."/>
            <person name="Daum C."/>
            <person name="Ng V."/>
            <person name="Clum A."/>
            <person name="Steindorff A."/>
            <person name="Ohm R.A."/>
            <person name="Martin F."/>
            <person name="Silar P."/>
            <person name="Natvig D.O."/>
            <person name="Lalanne C."/>
            <person name="Gautier V."/>
            <person name="Ament-Velasquez S.L."/>
            <person name="Kruys A."/>
            <person name="Hutchinson M.I."/>
            <person name="Powell A.J."/>
            <person name="Barry K."/>
            <person name="Miller A.N."/>
            <person name="Grigoriev I.V."/>
            <person name="Debuchy R."/>
            <person name="Gladieux P."/>
            <person name="Hiltunen Thoren M."/>
            <person name="Johannesson H."/>
        </authorList>
    </citation>
    <scope>NUCLEOTIDE SEQUENCE [LARGE SCALE GENOMIC DNA]</scope>
    <source>
        <strain evidence="8">CBS 284.82</strain>
    </source>
</reference>
<dbReference type="Pfam" id="PF13520">
    <property type="entry name" value="AA_permease_2"/>
    <property type="match status" value="1"/>
</dbReference>